<accession>A0A9X1M2Q3</accession>
<evidence type="ECO:0000313" key="4">
    <source>
        <dbReference type="EMBL" id="MCC3269587.1"/>
    </source>
</evidence>
<protein>
    <submittedName>
        <fullName evidence="4">Uncharacterized protein</fullName>
    </submittedName>
</protein>
<feature type="region of interest" description="Disordered" evidence="1">
    <location>
        <begin position="86"/>
        <end position="117"/>
    </location>
</feature>
<dbReference type="RefSeq" id="WP_227891457.1">
    <property type="nucleotide sequence ID" value="NZ_CP095461.1"/>
</dbReference>
<keyword evidence="2" id="KW-1133">Transmembrane helix</keyword>
<dbReference type="Proteomes" id="UP001139264">
    <property type="component" value="Unassembled WGS sequence"/>
</dbReference>
<evidence type="ECO:0000256" key="2">
    <source>
        <dbReference type="SAM" id="Phobius"/>
    </source>
</evidence>
<keyword evidence="2" id="KW-0472">Membrane</keyword>
<comment type="caution">
    <text evidence="4">The sequence shown here is derived from an EMBL/GenBank/DDBJ whole genome shotgun (WGS) entry which is preliminary data.</text>
</comment>
<evidence type="ECO:0000256" key="1">
    <source>
        <dbReference type="SAM" id="MobiDB-lite"/>
    </source>
</evidence>
<name>A0A9X1M2Q3_9MICC</name>
<gene>
    <name evidence="4" type="ORF">LJ751_09450</name>
    <name evidence="3" type="ORF">LJ752_11430</name>
</gene>
<proteinExistence type="predicted"/>
<organism evidence="4 6">
    <name type="scientific">Arthrobacter gengyunqii</name>
    <dbReference type="NCBI Taxonomy" id="2886940"/>
    <lineage>
        <taxon>Bacteria</taxon>
        <taxon>Bacillati</taxon>
        <taxon>Actinomycetota</taxon>
        <taxon>Actinomycetes</taxon>
        <taxon>Micrococcales</taxon>
        <taxon>Micrococcaceae</taxon>
        <taxon>Arthrobacter</taxon>
    </lineage>
</organism>
<feature type="transmembrane region" description="Helical" evidence="2">
    <location>
        <begin position="33"/>
        <end position="54"/>
    </location>
</feature>
<dbReference type="EMBL" id="JAJFZP010000007">
    <property type="protein sequence ID" value="MCC3269587.1"/>
    <property type="molecule type" value="Genomic_DNA"/>
</dbReference>
<dbReference type="AlphaFoldDB" id="A0A9X1M2Q3"/>
<evidence type="ECO:0000313" key="3">
    <source>
        <dbReference type="EMBL" id="MCC3266649.1"/>
    </source>
</evidence>
<dbReference type="EMBL" id="JAJFZQ010000006">
    <property type="protein sequence ID" value="MCC3266649.1"/>
    <property type="molecule type" value="Genomic_DNA"/>
</dbReference>
<keyword evidence="5" id="KW-1185">Reference proteome</keyword>
<keyword evidence="2" id="KW-0812">Transmembrane</keyword>
<evidence type="ECO:0000313" key="5">
    <source>
        <dbReference type="Proteomes" id="UP001139168"/>
    </source>
</evidence>
<sequence length="117" mass="12603">MNFLYSLPLTVPPGSEDGELKTGLSIADVTPGLFGFLATLFLALAVIFLIRDMVKRIRRVRYREQALTGEGTDVFIPSTEDVRAQEARASGAVSSETGASRTEADGEGSTPGYYKRG</sequence>
<reference evidence="4" key="1">
    <citation type="submission" date="2021-10" db="EMBL/GenBank/DDBJ databases">
        <title>Novel species in genus Arthrobacter.</title>
        <authorList>
            <person name="Liu Y."/>
        </authorList>
    </citation>
    <scope>NUCLEOTIDE SEQUENCE</scope>
    <source>
        <strain evidence="3">Zg-Y786</strain>
        <strain evidence="4">Zg-Y809</strain>
    </source>
</reference>
<dbReference type="Proteomes" id="UP001139168">
    <property type="component" value="Unassembled WGS sequence"/>
</dbReference>
<evidence type="ECO:0000313" key="6">
    <source>
        <dbReference type="Proteomes" id="UP001139264"/>
    </source>
</evidence>